<gene>
    <name evidence="1" type="ORF">IBE52_07575</name>
</gene>
<dbReference type="RefSeq" id="WP_200166982.1">
    <property type="nucleotide sequence ID" value="NZ_JACTSG010000005.1"/>
</dbReference>
<keyword evidence="2" id="KW-1185">Reference proteome</keyword>
<protein>
    <submittedName>
        <fullName evidence="1">Uncharacterized protein</fullName>
    </submittedName>
</protein>
<organism evidence="1 2">
    <name type="scientific">Francisella philomiragia</name>
    <dbReference type="NCBI Taxonomy" id="28110"/>
    <lineage>
        <taxon>Bacteria</taxon>
        <taxon>Pseudomonadati</taxon>
        <taxon>Pseudomonadota</taxon>
        <taxon>Gammaproteobacteria</taxon>
        <taxon>Thiotrichales</taxon>
        <taxon>Francisellaceae</taxon>
        <taxon>Francisella</taxon>
    </lineage>
</organism>
<evidence type="ECO:0000313" key="2">
    <source>
        <dbReference type="Proteomes" id="UP000760407"/>
    </source>
</evidence>
<proteinExistence type="predicted"/>
<comment type="caution">
    <text evidence="1">The sequence shown here is derived from an EMBL/GenBank/DDBJ whole genome shotgun (WGS) entry which is preliminary data.</text>
</comment>
<reference evidence="1 2" key="1">
    <citation type="submission" date="2020-08" db="EMBL/GenBank/DDBJ databases">
        <title>Comparative genomics of Francisella species.</title>
        <authorList>
            <person name="Sahl J."/>
            <person name="Sjodin A."/>
            <person name="Wagner D."/>
            <person name="Forsman M."/>
        </authorList>
    </citation>
    <scope>NUCLEOTIDE SEQUENCE [LARGE SCALE GENOMIC DNA]</scope>
    <source>
        <strain evidence="1 2">F1093</strain>
    </source>
</reference>
<evidence type="ECO:0000313" key="1">
    <source>
        <dbReference type="EMBL" id="MBK2302772.1"/>
    </source>
</evidence>
<accession>A0ABS1GD51</accession>
<dbReference type="EMBL" id="JACTSG010000005">
    <property type="protein sequence ID" value="MBK2302772.1"/>
    <property type="molecule type" value="Genomic_DNA"/>
</dbReference>
<dbReference type="Proteomes" id="UP000760407">
    <property type="component" value="Unassembled WGS sequence"/>
</dbReference>
<sequence length="109" mass="12042">MSVATLTNNEKDEIRKLLVIIFGSQAKNWEINNRVAELITKAFNESVKCSKGIDSSPRPFGFIPSGVGVASQAVSIANRIINNKGQYRMCIDYVALNYKRVVYMAANGI</sequence>
<name>A0ABS1GD51_9GAMM</name>